<sequence length="418" mass="48875">MWIWYYDRQGIIQCSGINFIQDLPRFMVMLYALQRFKLHDWGRNNFLPVQVGGKQCHEFKIEDKDLGLVDLLLHTSDERVTRYGLQGRATNVVPVTSEALTKKYGNFQDGMVAKMFWGEASRTSEPNILYKVKEIAKVHNTVRDHIPELLWHHTFTHFMSAIREALGVPDFTTGSRVLYILIFPKLRPITELHEKELFDMWCQYILCHIILWKDGVYHRDVSPPNLMWYWKDGKRMGVLNDYDLSSLADDPCPRGNELTGTIPFMALDLLSAEAQRGEVKHLYRHDLESFMWVFIWICFTYRGGVLLPAKLRPLDRWATINAVTCAEKKSFFLFDMLNYVSPHPHPLVWRFILGCVFVLNTNENHQSTLRLEKLLREPGATEQSDDSDEEQEDMDGFLRMFTNTQAWIQLSEFSNAPQ</sequence>
<dbReference type="InParanoid" id="A0A0D0ALF7"/>
<dbReference type="SUPFAM" id="SSF56112">
    <property type="entry name" value="Protein kinase-like (PK-like)"/>
    <property type="match status" value="1"/>
</dbReference>
<dbReference type="Gene3D" id="1.10.510.10">
    <property type="entry name" value="Transferase(Phosphotransferase) domain 1"/>
    <property type="match status" value="1"/>
</dbReference>
<protein>
    <recommendedName>
        <fullName evidence="1">Fungal-type protein kinase domain-containing protein</fullName>
    </recommendedName>
</protein>
<feature type="domain" description="Fungal-type protein kinase" evidence="1">
    <location>
        <begin position="1"/>
        <end position="298"/>
    </location>
</feature>
<dbReference type="Pfam" id="PF17667">
    <property type="entry name" value="Pkinase_fungal"/>
    <property type="match status" value="1"/>
</dbReference>
<dbReference type="Proteomes" id="UP000054485">
    <property type="component" value="Unassembled WGS sequence"/>
</dbReference>
<reference evidence="2 3" key="1">
    <citation type="submission" date="2014-04" db="EMBL/GenBank/DDBJ databases">
        <authorList>
            <consortium name="DOE Joint Genome Institute"/>
            <person name="Kuo A."/>
            <person name="Ruytinx J."/>
            <person name="Rineau F."/>
            <person name="Colpaert J."/>
            <person name="Kohler A."/>
            <person name="Nagy L.G."/>
            <person name="Floudas D."/>
            <person name="Copeland A."/>
            <person name="Barry K.W."/>
            <person name="Cichocki N."/>
            <person name="Veneault-Fourrey C."/>
            <person name="LaButti K."/>
            <person name="Lindquist E.A."/>
            <person name="Lipzen A."/>
            <person name="Lundell T."/>
            <person name="Morin E."/>
            <person name="Murat C."/>
            <person name="Sun H."/>
            <person name="Tunlid A."/>
            <person name="Henrissat B."/>
            <person name="Grigoriev I.V."/>
            <person name="Hibbett D.S."/>
            <person name="Martin F."/>
            <person name="Nordberg H.P."/>
            <person name="Cantor M.N."/>
            <person name="Hua S.X."/>
        </authorList>
    </citation>
    <scope>NUCLEOTIDE SEQUENCE [LARGE SCALE GENOMIC DNA]</scope>
    <source>
        <strain evidence="2 3">UH-Slu-Lm8-n1</strain>
    </source>
</reference>
<evidence type="ECO:0000313" key="2">
    <source>
        <dbReference type="EMBL" id="KIK32768.1"/>
    </source>
</evidence>
<dbReference type="PANTHER" id="PTHR38248:SF2">
    <property type="entry name" value="FUNK1 11"/>
    <property type="match status" value="1"/>
</dbReference>
<organism evidence="2 3">
    <name type="scientific">Suillus luteus UH-Slu-Lm8-n1</name>
    <dbReference type="NCBI Taxonomy" id="930992"/>
    <lineage>
        <taxon>Eukaryota</taxon>
        <taxon>Fungi</taxon>
        <taxon>Dikarya</taxon>
        <taxon>Basidiomycota</taxon>
        <taxon>Agaricomycotina</taxon>
        <taxon>Agaricomycetes</taxon>
        <taxon>Agaricomycetidae</taxon>
        <taxon>Boletales</taxon>
        <taxon>Suillineae</taxon>
        <taxon>Suillaceae</taxon>
        <taxon>Suillus</taxon>
    </lineage>
</organism>
<evidence type="ECO:0000259" key="1">
    <source>
        <dbReference type="Pfam" id="PF17667"/>
    </source>
</evidence>
<dbReference type="AlphaFoldDB" id="A0A0D0ALF7"/>
<keyword evidence="3" id="KW-1185">Reference proteome</keyword>
<name>A0A0D0ALF7_9AGAM</name>
<dbReference type="OrthoDB" id="5569250at2759"/>
<accession>A0A0D0ALF7</accession>
<gene>
    <name evidence="2" type="ORF">CY34DRAFT_814072</name>
</gene>
<evidence type="ECO:0000313" key="3">
    <source>
        <dbReference type="Proteomes" id="UP000054485"/>
    </source>
</evidence>
<dbReference type="EMBL" id="KN836119">
    <property type="protein sequence ID" value="KIK32768.1"/>
    <property type="molecule type" value="Genomic_DNA"/>
</dbReference>
<dbReference type="InterPro" id="IPR011009">
    <property type="entry name" value="Kinase-like_dom_sf"/>
</dbReference>
<reference evidence="3" key="2">
    <citation type="submission" date="2015-01" db="EMBL/GenBank/DDBJ databases">
        <title>Evolutionary Origins and Diversification of the Mycorrhizal Mutualists.</title>
        <authorList>
            <consortium name="DOE Joint Genome Institute"/>
            <consortium name="Mycorrhizal Genomics Consortium"/>
            <person name="Kohler A."/>
            <person name="Kuo A."/>
            <person name="Nagy L.G."/>
            <person name="Floudas D."/>
            <person name="Copeland A."/>
            <person name="Barry K.W."/>
            <person name="Cichocki N."/>
            <person name="Veneault-Fourrey C."/>
            <person name="LaButti K."/>
            <person name="Lindquist E.A."/>
            <person name="Lipzen A."/>
            <person name="Lundell T."/>
            <person name="Morin E."/>
            <person name="Murat C."/>
            <person name="Riley R."/>
            <person name="Ohm R."/>
            <person name="Sun H."/>
            <person name="Tunlid A."/>
            <person name="Henrissat B."/>
            <person name="Grigoriev I.V."/>
            <person name="Hibbett D.S."/>
            <person name="Martin F."/>
        </authorList>
    </citation>
    <scope>NUCLEOTIDE SEQUENCE [LARGE SCALE GENOMIC DNA]</scope>
    <source>
        <strain evidence="3">UH-Slu-Lm8-n1</strain>
    </source>
</reference>
<proteinExistence type="predicted"/>
<dbReference type="PANTHER" id="PTHR38248">
    <property type="entry name" value="FUNK1 6"/>
    <property type="match status" value="1"/>
</dbReference>
<dbReference type="HOGENOM" id="CLU_045218_1_0_1"/>
<dbReference type="InterPro" id="IPR040976">
    <property type="entry name" value="Pkinase_fungal"/>
</dbReference>